<dbReference type="SUPFAM" id="SSF74853">
    <property type="entry name" value="Lamin A/C globular tail domain"/>
    <property type="match status" value="1"/>
</dbReference>
<dbReference type="InterPro" id="IPR011635">
    <property type="entry name" value="CARDB"/>
</dbReference>
<dbReference type="Pfam" id="PF00395">
    <property type="entry name" value="SLH"/>
    <property type="match status" value="3"/>
</dbReference>
<accession>A0A0K9GZ99</accession>
<dbReference type="InterPro" id="IPR001322">
    <property type="entry name" value="Lamin_tail_dom"/>
</dbReference>
<dbReference type="Gene3D" id="2.60.40.10">
    <property type="entry name" value="Immunoglobulins"/>
    <property type="match status" value="2"/>
</dbReference>
<dbReference type="RefSeq" id="WP_082191209.1">
    <property type="nucleotide sequence ID" value="NZ_LFZW01000001.1"/>
</dbReference>
<dbReference type="Gene3D" id="3.40.50.880">
    <property type="match status" value="1"/>
</dbReference>
<organism evidence="5 6">
    <name type="scientific">Peribacillus loiseleuriae</name>
    <dbReference type="NCBI Taxonomy" id="1679170"/>
    <lineage>
        <taxon>Bacteria</taxon>
        <taxon>Bacillati</taxon>
        <taxon>Bacillota</taxon>
        <taxon>Bacilli</taxon>
        <taxon>Bacillales</taxon>
        <taxon>Bacillaceae</taxon>
        <taxon>Peribacillus</taxon>
    </lineage>
</organism>
<dbReference type="InterPro" id="IPR013783">
    <property type="entry name" value="Ig-like_fold"/>
</dbReference>
<dbReference type="SUPFAM" id="SSF52317">
    <property type="entry name" value="Class I glutamine amidotransferase-like"/>
    <property type="match status" value="1"/>
</dbReference>
<name>A0A0K9GZ99_9BACI</name>
<dbReference type="PROSITE" id="PS51841">
    <property type="entry name" value="LTD"/>
    <property type="match status" value="1"/>
</dbReference>
<dbReference type="InterPro" id="IPR001119">
    <property type="entry name" value="SLH_dom"/>
</dbReference>
<dbReference type="Pfam" id="PF00932">
    <property type="entry name" value="LTD"/>
    <property type="match status" value="1"/>
</dbReference>
<proteinExistence type="predicted"/>
<dbReference type="InterPro" id="IPR051465">
    <property type="entry name" value="Cell_Envelope_Struct_Comp"/>
</dbReference>
<feature type="domain" description="SLH" evidence="3">
    <location>
        <begin position="2030"/>
        <end position="2093"/>
    </location>
</feature>
<evidence type="ECO:0000256" key="1">
    <source>
        <dbReference type="ARBA" id="ARBA00022729"/>
    </source>
</evidence>
<dbReference type="InterPro" id="IPR029062">
    <property type="entry name" value="Class_I_gatase-like"/>
</dbReference>
<dbReference type="STRING" id="1679170.AC625_22380"/>
<dbReference type="InterPro" id="IPR016195">
    <property type="entry name" value="Pol/histidinol_Pase-like"/>
</dbReference>
<dbReference type="InterPro" id="IPR055458">
    <property type="entry name" value="IFT52_GIFT"/>
</dbReference>
<dbReference type="Proteomes" id="UP000037146">
    <property type="component" value="Unassembled WGS sequence"/>
</dbReference>
<evidence type="ECO:0000313" key="5">
    <source>
        <dbReference type="EMBL" id="KMY51930.1"/>
    </source>
</evidence>
<dbReference type="Pfam" id="PF07705">
    <property type="entry name" value="CARDB"/>
    <property type="match status" value="1"/>
</dbReference>
<feature type="domain" description="LTD" evidence="4">
    <location>
        <begin position="27"/>
        <end position="161"/>
    </location>
</feature>
<dbReference type="SUPFAM" id="SSF89550">
    <property type="entry name" value="PHP domain-like"/>
    <property type="match status" value="1"/>
</dbReference>
<dbReference type="PROSITE" id="PS51272">
    <property type="entry name" value="SLH"/>
    <property type="match status" value="3"/>
</dbReference>
<evidence type="ECO:0000259" key="4">
    <source>
        <dbReference type="PROSITE" id="PS51841"/>
    </source>
</evidence>
<dbReference type="Gene3D" id="3.20.20.140">
    <property type="entry name" value="Metal-dependent hydrolases"/>
    <property type="match status" value="1"/>
</dbReference>
<sequence>MRARNRKFKRWTNMFMIVLLLISTFLPSSLIGKAAAEQVNHIVISHYFGGGGNAGAPYNKDFIELYNPTDQVVSLDGWSVQYASSTGTTWSVTPLAGTIQAHGYYLIAEAGGANGVDTPTPDATGSIAMSGTGAKVALFDNATAATGAKPEGTIDFVGIGAANAYEGSAPTKAPSNTTSVQRRPYANVDPASGLGNAWDTDDNATDFYVGAVAAPRNTASPTEAPMVPVTSLQPKGMNIQFLKQADTVTVNGAAEAVEPGSTVYVYENASKGEVLGTATAEVDGSFTINFTSAKALTSVFVSAKQDKLDESTAIQINVAVASASVNQAKLSYSVNSGVGTLIGSASTAVANATINVYPNDQANVNESLVTNEVKAGTAGDFAITIKNAPDTVYVTQTTNSNKGIMLESVPVSVTKADTSVVSSIQAVRESDTKGQPVNLNKLFTVEGVATVDTQILGTQKQNFYLQDATGGMNIFSGSLETGFKVVKGDQLRITGKVIFYNGLTEFEPTSIVKVSEGNPIPEPRKLTINDLNTYAVAEPLEGSLVTVTGKVSATASTPPNWNVTFIDENNKTTTLRVMGATGVIPDNHLVTGKSYTVTGILGQYTTNVSATNGYQLYPRDAMDIAPILGIAHSALTEVYKETNVEFEANADGAETVTAYYRASGTTEYTALPMVKGSEGRYTVTLEAVNVPQNGFDYYIEAKAGEQAQTAGTSTVPYEVKVIDDTVGPAISGETPQDNTKVESQKPEISALINDPSGVDDKTVQMWLDDQELKAPAASISKTQVKYTPENELSLGKHTVKVSAKDVNGNASEKQWTFEVVSRFTGGNHYRGTTHNHTNISHDGAGTPEAAVKAGKAHHYDWFAFSDHSHDIDPEKLGTDTVVRDGMQERTGGDQWQLTKDLAKEYTKSDYVVFPAFEMTSTTWGHSNIFGSDNFIDRNINGKQYQDLSQYYAWVMTYDDIVGQFNHPDMSANAFNNFKPYNKDVDKLFTMLEVGNGSGHYGYANAEGKFYSALDLGWHVAPTYGEDNHEGTWGQVNARTVIVADDLSQESLLHSMRNMRVYMEEDPNFTLDVLANGYYMGSTVDSKTLKFDIKGSDLVAEAHNDSDFKYLPTSYKSDDRIAKVELITNGGKVVDSISPMEKDFTWNPSYTVNGGQQWFVVKVTQMDGERIYSSPIWSKEESVDVKVNDINIDGGVIIGGNPSTLTATVANNGTEVVKNLKVDFYYDEVKPDHFIGTNNISSILTKSSAAAKTTWASPIKGDHQLIVVVTSNEGLNLGDVKYTLPVKIKEPLGIKVLIDANHGNENTSADSGSYKDNLKAFTLLLQKEGYTVTENKVTLTDEVLKDVKVLVLTHARTALSTAENTAVAMFVKNGGSLLMAGKSNNGSTDPTINNNLLSEMGSKIRMGHDGVLDDSKTGNFWSDPKVSPYAVRVFPGLVANYITDRVSFVDYYSGTSLSGANNQPLVEEGTVTILAKGNETTYQGNIKGGFTYDAVSDETGGSAIPLIASEEIDNNGRIVVSGMNIFNDKQMDESYEPKGNDELSLNAINWLADRETKVSKIADVRKLADDIDVVVEGTVTTGAGVFFDAFNLQDETGGIMAFQEVPEGSLKPGDKVRVYGHMKTFDNNKELEFIKFSHDVIKIGTGEPLQPKELTTGTATADENLGLLVKATGKVISIADESSYLINDGSGDLLVFVDGYIANQSGKVPSMKVGDTLEAVGISGGFASGKRIRVRDTKELKVNSGDSEEPSEPGNPVNPGGSGGSSNSGNPVGPGGSKDPSQPSTNEPVNGVINQEAVLDQIKDSKAKEVKVVISAPTSAVPTVKAEIPLSVLKSLVNSNKLFTIQAGKTEISIPHNILKDMEAASSSKASIIVTLAKDVVHVVQGKVLSDVYDFTITVEKDGKSSNVSLFSKPIEVKIAVDSASLKDKRKVAAYFMNEKTGAFEYVGGKYVNDKLVFQTHHFSKFVILETAKTFNDIRNYWAQDEIEVLASRSITAGKTSTMFDPAGDITRAEFTVLITRALNLPLSSYEGTFKDVAKSKEWAYPGIEAAYRAGIIKGKTKDRFDPEGLITREEIAAMTIRAIQYQDDSLFLNLDTTKTFVDDSKISSFAKDAVNKSAALGIVKGRTNKTFDPKANVTRAEAAVILYRSLEQLKVF</sequence>
<evidence type="ECO:0000256" key="2">
    <source>
        <dbReference type="SAM" id="MobiDB-lite"/>
    </source>
</evidence>
<dbReference type="PATRIC" id="fig|1679170.3.peg.5050"/>
<dbReference type="PANTHER" id="PTHR43308">
    <property type="entry name" value="OUTER MEMBRANE PROTEIN ALPHA-RELATED"/>
    <property type="match status" value="1"/>
</dbReference>
<feature type="region of interest" description="Disordered" evidence="2">
    <location>
        <begin position="1739"/>
        <end position="1788"/>
    </location>
</feature>
<protein>
    <submittedName>
        <fullName evidence="5">Ig domain-containing protein group 2 domain-containing protein</fullName>
    </submittedName>
</protein>
<feature type="compositionally biased region" description="Gly residues" evidence="2">
    <location>
        <begin position="1759"/>
        <end position="1775"/>
    </location>
</feature>
<dbReference type="Pfam" id="PF23355">
    <property type="entry name" value="IFT52_GIFT"/>
    <property type="match status" value="1"/>
</dbReference>
<keyword evidence="6" id="KW-1185">Reference proteome</keyword>
<reference evidence="6" key="1">
    <citation type="submission" date="2015-07" db="EMBL/GenBank/DDBJ databases">
        <title>Genome sequencing project for genomic taxonomy and phylogenomics of Bacillus-like bacteria.</title>
        <authorList>
            <person name="Liu B."/>
            <person name="Wang J."/>
            <person name="Zhu Y."/>
            <person name="Liu G."/>
            <person name="Chen Q."/>
            <person name="Chen Z."/>
            <person name="Lan J."/>
            <person name="Che J."/>
            <person name="Ge C."/>
            <person name="Shi H."/>
            <person name="Pan Z."/>
            <person name="Liu X."/>
        </authorList>
    </citation>
    <scope>NUCLEOTIDE SEQUENCE [LARGE SCALE GENOMIC DNA]</scope>
    <source>
        <strain evidence="6">FJAT-27997</strain>
    </source>
</reference>
<dbReference type="OrthoDB" id="9801679at2"/>
<evidence type="ECO:0000259" key="3">
    <source>
        <dbReference type="PROSITE" id="PS51272"/>
    </source>
</evidence>
<gene>
    <name evidence="5" type="ORF">AC625_22380</name>
</gene>
<dbReference type="EMBL" id="LFZW01000001">
    <property type="protein sequence ID" value="KMY51930.1"/>
    <property type="molecule type" value="Genomic_DNA"/>
</dbReference>
<dbReference type="InterPro" id="IPR036415">
    <property type="entry name" value="Lamin_tail_dom_sf"/>
</dbReference>
<feature type="domain" description="SLH" evidence="3">
    <location>
        <begin position="2097"/>
        <end position="2156"/>
    </location>
</feature>
<comment type="caution">
    <text evidence="5">The sequence shown here is derived from an EMBL/GenBank/DDBJ whole genome shotgun (WGS) entry which is preliminary data.</text>
</comment>
<feature type="domain" description="SLH" evidence="3">
    <location>
        <begin position="1969"/>
        <end position="2028"/>
    </location>
</feature>
<feature type="compositionally biased region" description="Polar residues" evidence="2">
    <location>
        <begin position="1778"/>
        <end position="1787"/>
    </location>
</feature>
<evidence type="ECO:0000313" key="6">
    <source>
        <dbReference type="Proteomes" id="UP000037146"/>
    </source>
</evidence>
<keyword evidence="1" id="KW-0732">Signal</keyword>